<feature type="compositionally biased region" description="Polar residues" evidence="2">
    <location>
        <begin position="215"/>
        <end position="230"/>
    </location>
</feature>
<evidence type="ECO:0000313" key="5">
    <source>
        <dbReference type="Proteomes" id="UP000242715"/>
    </source>
</evidence>
<dbReference type="InterPro" id="IPR012337">
    <property type="entry name" value="RNaseH-like_sf"/>
</dbReference>
<dbReference type="OrthoDB" id="1302181at2759"/>
<dbReference type="InterPro" id="IPR043502">
    <property type="entry name" value="DNA/RNA_pol_sf"/>
</dbReference>
<name>A0A2Z6PDU7_TRISU</name>
<dbReference type="PROSITE" id="PS50878">
    <property type="entry name" value="RT_POL"/>
    <property type="match status" value="1"/>
</dbReference>
<evidence type="ECO:0000256" key="2">
    <source>
        <dbReference type="SAM" id="MobiDB-lite"/>
    </source>
</evidence>
<feature type="region of interest" description="Disordered" evidence="2">
    <location>
        <begin position="198"/>
        <end position="230"/>
    </location>
</feature>
<dbReference type="Gene3D" id="3.30.420.10">
    <property type="entry name" value="Ribonuclease H-like superfamily/Ribonuclease H"/>
    <property type="match status" value="1"/>
</dbReference>
<dbReference type="SUPFAM" id="SSF56672">
    <property type="entry name" value="DNA/RNA polymerases"/>
    <property type="match status" value="1"/>
</dbReference>
<evidence type="ECO:0000256" key="1">
    <source>
        <dbReference type="SAM" id="Coils"/>
    </source>
</evidence>
<evidence type="ECO:0000313" key="4">
    <source>
        <dbReference type="EMBL" id="GAU47475.1"/>
    </source>
</evidence>
<dbReference type="Pfam" id="PF00078">
    <property type="entry name" value="RVT_1"/>
    <property type="match status" value="1"/>
</dbReference>
<keyword evidence="5" id="KW-1185">Reference proteome</keyword>
<dbReference type="InterPro" id="IPR044730">
    <property type="entry name" value="RNase_H-like_dom_plant"/>
</dbReference>
<proteinExistence type="predicted"/>
<protein>
    <recommendedName>
        <fullName evidence="3">Reverse transcriptase domain-containing protein</fullName>
    </recommendedName>
</protein>
<dbReference type="Pfam" id="PF13456">
    <property type="entry name" value="RVT_3"/>
    <property type="match status" value="1"/>
</dbReference>
<dbReference type="CDD" id="cd06222">
    <property type="entry name" value="RNase_H_like"/>
    <property type="match status" value="1"/>
</dbReference>
<reference evidence="5" key="1">
    <citation type="journal article" date="2017" name="Front. Plant Sci.">
        <title>Climate Clever Clovers: New Paradigm to Reduce the Environmental Footprint of Ruminants by Breeding Low Methanogenic Forages Utilizing Haplotype Variation.</title>
        <authorList>
            <person name="Kaur P."/>
            <person name="Appels R."/>
            <person name="Bayer P.E."/>
            <person name="Keeble-Gagnere G."/>
            <person name="Wang J."/>
            <person name="Hirakawa H."/>
            <person name="Shirasawa K."/>
            <person name="Vercoe P."/>
            <person name="Stefanova K."/>
            <person name="Durmic Z."/>
            <person name="Nichols P."/>
            <person name="Revell C."/>
            <person name="Isobe S.N."/>
            <person name="Edwards D."/>
            <person name="Erskine W."/>
        </authorList>
    </citation>
    <scope>NUCLEOTIDE SEQUENCE [LARGE SCALE GENOMIC DNA]</scope>
    <source>
        <strain evidence="5">cv. Daliak</strain>
    </source>
</reference>
<dbReference type="Pfam" id="PF13966">
    <property type="entry name" value="zf-RVT"/>
    <property type="match status" value="1"/>
</dbReference>
<dbReference type="SUPFAM" id="SSF53098">
    <property type="entry name" value="Ribonuclease H-like"/>
    <property type="match status" value="1"/>
</dbReference>
<feature type="compositionally biased region" description="Polar residues" evidence="2">
    <location>
        <begin position="199"/>
        <end position="208"/>
    </location>
</feature>
<feature type="coiled-coil region" evidence="1">
    <location>
        <begin position="166"/>
        <end position="193"/>
    </location>
</feature>
<sequence>MCERTFGQFARVLVDIDISQPLRYKLLVERKGYAFFVELEYEHILDFCNTCKVIGHHVDNCKRLNKDEELKTDKEANLKKKLPEEPSKVFVQTKDGRPQQNKPKEMINVDNEIINVEETSGKSPQASLKDKELDDVDLVNNTPVNTMQRQSDNNVVFVLSPKAILREQDIQLEEELNDNSKQLEEELNENSNRDANKELNASQSSSKGSFVAATPVTTEDTSSSTNTRQTPARVLRDMAFLNESWANMVETEEEANKVLEDSGPNQDEGAHEHRGRISPSRLPMIEFQSWTDSFNLIHLPTRGAEFTWANGRGGHRYTEKRLDRALTNVAFASHFKFMRMWTLHLDCRQVVLDCWNTVVLGCPMYILSKKLKILKDKLNTWNKNCFGNVNELVISAERNLQQVQDQIQLDGHTDSLLEQEKLASTAFEDALNKQEAFWQEKSNLNWHLKGDRNTQYFHRLAKIKTSAKFISSLQDGEHVLTDQNTIADHVVNYYKTLFCTNLVLQDSLLAEEVIPNLISEEVNSLLTMLPSHDEIKSAVFALNKDSAPGPDGFGAFFFQHYWDIVKEDVLNAVLEFFTTSWILPCFNSNLIALIPKTPDATSIDQFRPIAMANFKFKIISKIIADRLASILPTIISEEQKGFIHERNIKDCLCVASEAANLLHNKSFGGNLALKIDITKAFDTLDWSFLLKVLSSFGFNEVFNNWIHVIIQSAFLSVSINGKSHGYFNCSRGVRQGDLLSPLLFCLAEDVLSRSISKLVTEGKLDLIKGTRNYRVPSHSFYADDLMIFCKGKLSGLKALKDLFNLYALEFGQVINNSKSTIFSGSITQGRLALIVQLLNFNIGSLPFNYLGIPIFKGKPKTCYLQPIANKIKLKLSAWKASLLSIAGRVQLVRSVIQSMLIYSISIYSWHVALLKDIEKSVRNFIWSGDIDKRKLVTTSWKKICRPFSQGGLNLRSLSKLNNATNLKLCWNLINSHCSWAKLLKDRVIRGKIIIQHHISSSIWSSIKDEFEVIMANSIWLIGNGEEVNFWNDNWCDIPLSEQFNIPPHISHLLSSKDLHWAKVIWTPDIPPSKSLFAWRLMHGKVPTDENLMIRGCCIPSMCNLCNSHEESSFHLFFECAYAIRLWSWLAGCLNMVLHFTTMDDMWKLCDLNWSPQCKVTTTAVIINLLNTIWFVRNQARYNNKVTSWRSAISMIIANTSLTGNNTCKPSSNSIREFTFLKMFRICIHHPKVPIVKEIFWQPPLVYWFKCNIDGGSCGNPGNASCGGIFRDSNANFIYAFSEPLGVASSYYAELCGAMQAIEIAFQKGWSNIWLETDSTLVVTAFKNPTKPVA</sequence>
<dbReference type="InterPro" id="IPR036397">
    <property type="entry name" value="RNaseH_sf"/>
</dbReference>
<dbReference type="Proteomes" id="UP000242715">
    <property type="component" value="Unassembled WGS sequence"/>
</dbReference>
<dbReference type="InterPro" id="IPR000477">
    <property type="entry name" value="RT_dom"/>
</dbReference>
<dbReference type="PANTHER" id="PTHR33116:SF80">
    <property type="entry name" value="REVERSE TRANSCRIPTASE ZINC-BINDING DOMAIN-CONTAINING PROTEIN"/>
    <property type="match status" value="1"/>
</dbReference>
<organism evidence="4 5">
    <name type="scientific">Trifolium subterraneum</name>
    <name type="common">Subterranean clover</name>
    <dbReference type="NCBI Taxonomy" id="3900"/>
    <lineage>
        <taxon>Eukaryota</taxon>
        <taxon>Viridiplantae</taxon>
        <taxon>Streptophyta</taxon>
        <taxon>Embryophyta</taxon>
        <taxon>Tracheophyta</taxon>
        <taxon>Spermatophyta</taxon>
        <taxon>Magnoliopsida</taxon>
        <taxon>eudicotyledons</taxon>
        <taxon>Gunneridae</taxon>
        <taxon>Pentapetalae</taxon>
        <taxon>rosids</taxon>
        <taxon>fabids</taxon>
        <taxon>Fabales</taxon>
        <taxon>Fabaceae</taxon>
        <taxon>Papilionoideae</taxon>
        <taxon>50 kb inversion clade</taxon>
        <taxon>NPAAA clade</taxon>
        <taxon>Hologalegina</taxon>
        <taxon>IRL clade</taxon>
        <taxon>Trifolieae</taxon>
        <taxon>Trifolium</taxon>
    </lineage>
</organism>
<dbReference type="EMBL" id="DF974318">
    <property type="protein sequence ID" value="GAU47475.1"/>
    <property type="molecule type" value="Genomic_DNA"/>
</dbReference>
<dbReference type="InterPro" id="IPR026960">
    <property type="entry name" value="RVT-Znf"/>
</dbReference>
<dbReference type="CDD" id="cd01650">
    <property type="entry name" value="RT_nLTR_like"/>
    <property type="match status" value="1"/>
</dbReference>
<dbReference type="InterPro" id="IPR002156">
    <property type="entry name" value="RNaseH_domain"/>
</dbReference>
<feature type="domain" description="Reverse transcriptase" evidence="3">
    <location>
        <begin position="575"/>
        <end position="854"/>
    </location>
</feature>
<feature type="region of interest" description="Disordered" evidence="2">
    <location>
        <begin position="253"/>
        <end position="278"/>
    </location>
</feature>
<dbReference type="PANTHER" id="PTHR33116">
    <property type="entry name" value="REVERSE TRANSCRIPTASE ZINC-BINDING DOMAIN-CONTAINING PROTEIN-RELATED-RELATED"/>
    <property type="match status" value="1"/>
</dbReference>
<gene>
    <name evidence="4" type="ORF">TSUD_371740</name>
</gene>
<evidence type="ECO:0000259" key="3">
    <source>
        <dbReference type="PROSITE" id="PS50878"/>
    </source>
</evidence>
<accession>A0A2Z6PDU7</accession>
<dbReference type="GO" id="GO:0004523">
    <property type="term" value="F:RNA-DNA hybrid ribonuclease activity"/>
    <property type="evidence" value="ECO:0007669"/>
    <property type="project" value="InterPro"/>
</dbReference>
<keyword evidence="1" id="KW-0175">Coiled coil</keyword>
<dbReference type="GO" id="GO:0003676">
    <property type="term" value="F:nucleic acid binding"/>
    <property type="evidence" value="ECO:0007669"/>
    <property type="project" value="InterPro"/>
</dbReference>